<organism evidence="3 4">
    <name type="scientific">Hymenobacter roseosalivarius DSM 11622</name>
    <dbReference type="NCBI Taxonomy" id="645990"/>
    <lineage>
        <taxon>Bacteria</taxon>
        <taxon>Pseudomonadati</taxon>
        <taxon>Bacteroidota</taxon>
        <taxon>Cytophagia</taxon>
        <taxon>Cytophagales</taxon>
        <taxon>Hymenobacteraceae</taxon>
        <taxon>Hymenobacter</taxon>
    </lineage>
</organism>
<comment type="similarity">
    <text evidence="1">Belongs to the esterase D family.</text>
</comment>
<dbReference type="RefSeq" id="WP_200813966.1">
    <property type="nucleotide sequence ID" value="NZ_FWWW01000093.1"/>
</dbReference>
<accession>A0A1W1W2H7</accession>
<dbReference type="PANTHER" id="PTHR40841:SF2">
    <property type="entry name" value="SIDEROPHORE-DEGRADING ESTERASE (EUROFUNG)"/>
    <property type="match status" value="1"/>
</dbReference>
<dbReference type="Gene3D" id="3.40.50.1820">
    <property type="entry name" value="alpha/beta hydrolase"/>
    <property type="match status" value="1"/>
</dbReference>
<dbReference type="InterPro" id="IPR000801">
    <property type="entry name" value="Esterase-like"/>
</dbReference>
<evidence type="ECO:0000313" key="4">
    <source>
        <dbReference type="Proteomes" id="UP000192266"/>
    </source>
</evidence>
<dbReference type="InterPro" id="IPR029058">
    <property type="entry name" value="AB_hydrolase_fold"/>
</dbReference>
<sequence length="231" mass="25715">MYLPAAYADSSGTARLPVLYMPDGGMAEDFLHVAGLVQVLTGNGTMRPFILVGIENTQRRRDLTGPTTNPEELKIAPRVGGSAAYRTFIRTELMPLIRQRYRTTAEMGIVGESLAGLFVVETLVLEPALFDTYVAFDPSVWWNQGQLVGQAEKMLRTYKGSAKTLYIGSSRDNEKIPQSRRLASLLRGAPKSSIIWYYQPLPEETHATIYHPAALQAFRTVFKPKTRSTSK</sequence>
<dbReference type="Pfam" id="PF00756">
    <property type="entry name" value="Esterase"/>
    <property type="match status" value="1"/>
</dbReference>
<dbReference type="GO" id="GO:0016788">
    <property type="term" value="F:hydrolase activity, acting on ester bonds"/>
    <property type="evidence" value="ECO:0007669"/>
    <property type="project" value="TreeGrafter"/>
</dbReference>
<keyword evidence="4" id="KW-1185">Reference proteome</keyword>
<dbReference type="InterPro" id="IPR052558">
    <property type="entry name" value="Siderophore_Hydrolase_D"/>
</dbReference>
<dbReference type="EMBL" id="FWWW01000093">
    <property type="protein sequence ID" value="SMB99703.1"/>
    <property type="molecule type" value="Genomic_DNA"/>
</dbReference>
<dbReference type="SUPFAM" id="SSF53474">
    <property type="entry name" value="alpha/beta-Hydrolases"/>
    <property type="match status" value="1"/>
</dbReference>
<protein>
    <submittedName>
        <fullName evidence="3">Putative esterase</fullName>
    </submittedName>
</protein>
<dbReference type="PANTHER" id="PTHR40841">
    <property type="entry name" value="SIDEROPHORE TRIACETYLFUSARININE C ESTERASE"/>
    <property type="match status" value="1"/>
</dbReference>
<proteinExistence type="inferred from homology"/>
<evidence type="ECO:0000313" key="3">
    <source>
        <dbReference type="EMBL" id="SMB99703.1"/>
    </source>
</evidence>
<evidence type="ECO:0000256" key="2">
    <source>
        <dbReference type="ARBA" id="ARBA00022801"/>
    </source>
</evidence>
<reference evidence="3 4" key="1">
    <citation type="submission" date="2017-04" db="EMBL/GenBank/DDBJ databases">
        <authorList>
            <person name="Afonso C.L."/>
            <person name="Miller P.J."/>
            <person name="Scott M.A."/>
            <person name="Spackman E."/>
            <person name="Goraichik I."/>
            <person name="Dimitrov K.M."/>
            <person name="Suarez D.L."/>
            <person name="Swayne D.E."/>
        </authorList>
    </citation>
    <scope>NUCLEOTIDE SEQUENCE [LARGE SCALE GENOMIC DNA]</scope>
    <source>
        <strain evidence="3 4">DSM 11622</strain>
    </source>
</reference>
<name>A0A1W1W2H7_9BACT</name>
<dbReference type="AlphaFoldDB" id="A0A1W1W2H7"/>
<keyword evidence="2" id="KW-0378">Hydrolase</keyword>
<dbReference type="STRING" id="645990.SAMN00120144_3574"/>
<evidence type="ECO:0000256" key="1">
    <source>
        <dbReference type="ARBA" id="ARBA00005622"/>
    </source>
</evidence>
<dbReference type="Proteomes" id="UP000192266">
    <property type="component" value="Unassembled WGS sequence"/>
</dbReference>
<gene>
    <name evidence="3" type="ORF">SAMN00120144_3574</name>
</gene>